<dbReference type="SUPFAM" id="SSF48452">
    <property type="entry name" value="TPR-like"/>
    <property type="match status" value="1"/>
</dbReference>
<keyword evidence="4" id="KW-0472">Membrane</keyword>
<comment type="subcellular location">
    <subcellularLocation>
        <location evidence="1">Cell outer membrane</location>
    </subcellularLocation>
</comment>
<evidence type="ECO:0000256" key="3">
    <source>
        <dbReference type="ARBA" id="ARBA00022729"/>
    </source>
</evidence>
<evidence type="ECO:0000256" key="2">
    <source>
        <dbReference type="ARBA" id="ARBA00006275"/>
    </source>
</evidence>
<proteinExistence type="inferred from homology"/>
<evidence type="ECO:0000256" key="5">
    <source>
        <dbReference type="ARBA" id="ARBA00023237"/>
    </source>
</evidence>
<dbReference type="EMBL" id="JAGJCB010000006">
    <property type="protein sequence ID" value="MBP0903878.1"/>
    <property type="molecule type" value="Genomic_DNA"/>
</dbReference>
<dbReference type="InterPro" id="IPR012944">
    <property type="entry name" value="SusD_RagB_dom"/>
</dbReference>
<feature type="signal peptide" evidence="6">
    <location>
        <begin position="1"/>
        <end position="17"/>
    </location>
</feature>
<evidence type="ECO:0000256" key="1">
    <source>
        <dbReference type="ARBA" id="ARBA00004442"/>
    </source>
</evidence>
<comment type="caution">
    <text evidence="9">The sequence shown here is derived from an EMBL/GenBank/DDBJ whole genome shotgun (WGS) entry which is preliminary data.</text>
</comment>
<accession>A0ABS4BTH1</accession>
<evidence type="ECO:0000313" key="9">
    <source>
        <dbReference type="EMBL" id="MBP0903878.1"/>
    </source>
</evidence>
<feature type="domain" description="RagB/SusD" evidence="7">
    <location>
        <begin position="321"/>
        <end position="591"/>
    </location>
</feature>
<evidence type="ECO:0000259" key="7">
    <source>
        <dbReference type="Pfam" id="PF07980"/>
    </source>
</evidence>
<dbReference type="PROSITE" id="PS51257">
    <property type="entry name" value="PROKAR_LIPOPROTEIN"/>
    <property type="match status" value="1"/>
</dbReference>
<dbReference type="Pfam" id="PF07980">
    <property type="entry name" value="SusD_RagB"/>
    <property type="match status" value="1"/>
</dbReference>
<gene>
    <name evidence="9" type="ORF">J8H85_08550</name>
</gene>
<dbReference type="Gene3D" id="1.25.40.390">
    <property type="match status" value="1"/>
</dbReference>
<evidence type="ECO:0000256" key="6">
    <source>
        <dbReference type="SAM" id="SignalP"/>
    </source>
</evidence>
<organism evidence="9 10">
    <name type="scientific">Mariniflexile gromovii</name>
    <dbReference type="NCBI Taxonomy" id="362523"/>
    <lineage>
        <taxon>Bacteria</taxon>
        <taxon>Pseudomonadati</taxon>
        <taxon>Bacteroidota</taxon>
        <taxon>Flavobacteriia</taxon>
        <taxon>Flavobacteriales</taxon>
        <taxon>Flavobacteriaceae</taxon>
        <taxon>Mariniflexile</taxon>
    </lineage>
</organism>
<evidence type="ECO:0000259" key="8">
    <source>
        <dbReference type="Pfam" id="PF14322"/>
    </source>
</evidence>
<dbReference type="Proteomes" id="UP000670776">
    <property type="component" value="Unassembled WGS sequence"/>
</dbReference>
<keyword evidence="3 6" id="KW-0732">Signal</keyword>
<feature type="chain" id="PRO_5045049044" evidence="6">
    <location>
        <begin position="18"/>
        <end position="591"/>
    </location>
</feature>
<keyword evidence="5" id="KW-0998">Cell outer membrane</keyword>
<feature type="domain" description="SusD-like N-terminal" evidence="8">
    <location>
        <begin position="94"/>
        <end position="220"/>
    </location>
</feature>
<comment type="similarity">
    <text evidence="2">Belongs to the SusD family.</text>
</comment>
<evidence type="ECO:0000313" key="10">
    <source>
        <dbReference type="Proteomes" id="UP000670776"/>
    </source>
</evidence>
<sequence length="591" mass="65827">MKKILILFSAVIPLLMGCESTFLDLDPLDATTESAFFNSPDDFEAAANSFYRGLQSHSPKNAYGGGSWNSGFADITDFGTDFTAWVQPEGQGATTVGNTDIYWHNWYGYLREVNILLKKAEEYNGNPSDISRHVAEAYFFRAWHHFSLLRRFGGVPLATKLFDVGEEALYGPRNSRYEVVEQILADLDLAMATGLPDVIPDTEIGKIGKYAAQAFKAEVLLYEATWEKYVGTDTDGDGITVGAGSAKPSGYPTVDAMLDSAVQTAKSVMDNGGYEIWNHNDVLDNLSYRHLFILDDVSNNAGLGKSTNKEYIIQSVFDGVLQTPGGNFSHTTGGRNAPTRHILDLFLSLDGLPIDKSPLFQGYYLMTDQFIDRDYRMISYFGENLPVGGGSLPMTGISSTSLSPITNRKFRAYSYQDGRETYNYPQLRYAEVLLTYAEALYERDGAISDADLNLSINILRDRAGVAHLTNAFVTTNNLDMLEEIRRERSVELYMENNRYNDLKRWGIAEEVLGQDLIGEVIEGTEYETNPALYNPAAYIYGTKKVQTGKGLLDAVIIDPENVRNFSQKNYLFPIPSAQITLNPALKQNPDY</sequence>
<dbReference type="RefSeq" id="WP_209654577.1">
    <property type="nucleotide sequence ID" value="NZ_JAGJCB010000006.1"/>
</dbReference>
<reference evidence="9 10" key="1">
    <citation type="submission" date="2021-04" db="EMBL/GenBank/DDBJ databases">
        <title>Mariniflexile gromovii gen. nov., sp. nov., a gliding bacterium isolated from the sea urchin Strongylocentrotus intermedius.</title>
        <authorList>
            <person name="Ko S."/>
            <person name="Le V."/>
            <person name="Ahn C.-Y."/>
            <person name="Oh H.-M."/>
        </authorList>
    </citation>
    <scope>NUCLEOTIDE SEQUENCE [LARGE SCALE GENOMIC DNA]</scope>
    <source>
        <strain evidence="9 10">KCTC 12570</strain>
    </source>
</reference>
<evidence type="ECO:0000256" key="4">
    <source>
        <dbReference type="ARBA" id="ARBA00023136"/>
    </source>
</evidence>
<dbReference type="InterPro" id="IPR011990">
    <property type="entry name" value="TPR-like_helical_dom_sf"/>
</dbReference>
<protein>
    <submittedName>
        <fullName evidence="9">RagB/SusD family nutrient uptake outer membrane protein</fullName>
    </submittedName>
</protein>
<keyword evidence="10" id="KW-1185">Reference proteome</keyword>
<name>A0ABS4BTH1_9FLAO</name>
<dbReference type="Pfam" id="PF14322">
    <property type="entry name" value="SusD-like_3"/>
    <property type="match status" value="1"/>
</dbReference>
<dbReference type="InterPro" id="IPR033985">
    <property type="entry name" value="SusD-like_N"/>
</dbReference>